<dbReference type="AlphaFoldDB" id="A0A4Y2GBQ0"/>
<reference evidence="1 2" key="1">
    <citation type="journal article" date="2019" name="Sci. Rep.">
        <title>Orb-weaving spider Araneus ventricosus genome elucidates the spidroin gene catalogue.</title>
        <authorList>
            <person name="Kono N."/>
            <person name="Nakamura H."/>
            <person name="Ohtoshi R."/>
            <person name="Moran D.A.P."/>
            <person name="Shinohara A."/>
            <person name="Yoshida Y."/>
            <person name="Fujiwara M."/>
            <person name="Mori M."/>
            <person name="Tomita M."/>
            <person name="Arakawa K."/>
        </authorList>
    </citation>
    <scope>NUCLEOTIDE SEQUENCE [LARGE SCALE GENOMIC DNA]</scope>
</reference>
<protein>
    <submittedName>
        <fullName evidence="1">Uncharacterized protein</fullName>
    </submittedName>
</protein>
<sequence>MARILRRHLSDDEYRFAYDLVAEVVAVRGELTYASERLPTPNNILFTQQHADLIRDFLVNQFQSQELDAWIKSKRCYYDITQLKYLMTACKGHYISDLLTLPLDDEQGFICTCAKIAYIGAYFHQKNRKARSEAVHFIHEWLLSIPPGRFSFLAASSR</sequence>
<organism evidence="1 2">
    <name type="scientific">Araneus ventricosus</name>
    <name type="common">Orbweaver spider</name>
    <name type="synonym">Epeira ventricosa</name>
    <dbReference type="NCBI Taxonomy" id="182803"/>
    <lineage>
        <taxon>Eukaryota</taxon>
        <taxon>Metazoa</taxon>
        <taxon>Ecdysozoa</taxon>
        <taxon>Arthropoda</taxon>
        <taxon>Chelicerata</taxon>
        <taxon>Arachnida</taxon>
        <taxon>Araneae</taxon>
        <taxon>Araneomorphae</taxon>
        <taxon>Entelegynae</taxon>
        <taxon>Araneoidea</taxon>
        <taxon>Araneidae</taxon>
        <taxon>Araneus</taxon>
    </lineage>
</organism>
<dbReference type="EMBL" id="BGPR01001305">
    <property type="protein sequence ID" value="GBM50627.1"/>
    <property type="molecule type" value="Genomic_DNA"/>
</dbReference>
<name>A0A4Y2GBQ0_ARAVE</name>
<comment type="caution">
    <text evidence="1">The sequence shown here is derived from an EMBL/GenBank/DDBJ whole genome shotgun (WGS) entry which is preliminary data.</text>
</comment>
<evidence type="ECO:0000313" key="2">
    <source>
        <dbReference type="Proteomes" id="UP000499080"/>
    </source>
</evidence>
<dbReference type="Proteomes" id="UP000499080">
    <property type="component" value="Unassembled WGS sequence"/>
</dbReference>
<proteinExistence type="predicted"/>
<keyword evidence="2" id="KW-1185">Reference proteome</keyword>
<evidence type="ECO:0000313" key="1">
    <source>
        <dbReference type="EMBL" id="GBM50627.1"/>
    </source>
</evidence>
<gene>
    <name evidence="1" type="ORF">AVEN_70259_1</name>
</gene>
<accession>A0A4Y2GBQ0</accession>